<gene>
    <name evidence="2" type="ORF">SAMN05216605_11525</name>
</gene>
<protein>
    <recommendedName>
        <fullName evidence="4">Stress-induced acidophilic repeat motif-containing protein</fullName>
    </recommendedName>
</protein>
<dbReference type="RefSeq" id="WP_074756587.1">
    <property type="nucleotide sequence ID" value="NZ_FNCO01000015.1"/>
</dbReference>
<dbReference type="Pfam" id="PF10685">
    <property type="entry name" value="KGG"/>
    <property type="match status" value="1"/>
</dbReference>
<dbReference type="AlphaFoldDB" id="A0A1G8LYT0"/>
<evidence type="ECO:0008006" key="4">
    <source>
        <dbReference type="Google" id="ProtNLM"/>
    </source>
</evidence>
<name>A0A1G8LYT0_9PSED</name>
<feature type="compositionally biased region" description="Basic and acidic residues" evidence="1">
    <location>
        <begin position="15"/>
        <end position="24"/>
    </location>
</feature>
<feature type="region of interest" description="Disordered" evidence="1">
    <location>
        <begin position="1"/>
        <end position="66"/>
    </location>
</feature>
<keyword evidence="3" id="KW-1185">Reference proteome</keyword>
<dbReference type="OrthoDB" id="6545243at2"/>
<proteinExistence type="predicted"/>
<sequence>MANTGKSNPGNFANDRQKASDAGKKGGQASGGSNVADDRQKTSDVKRDDAGKKGGSMPQGGAGRKS</sequence>
<evidence type="ECO:0000313" key="3">
    <source>
        <dbReference type="Proteomes" id="UP000182894"/>
    </source>
</evidence>
<dbReference type="STRING" id="89065.SAMN05216605_11525"/>
<feature type="compositionally biased region" description="Polar residues" evidence="1">
    <location>
        <begin position="1"/>
        <end position="11"/>
    </location>
</feature>
<feature type="compositionally biased region" description="Gly residues" evidence="1">
    <location>
        <begin position="53"/>
        <end position="66"/>
    </location>
</feature>
<dbReference type="EMBL" id="FNCO01000015">
    <property type="protein sequence ID" value="SDI60818.1"/>
    <property type="molecule type" value="Genomic_DNA"/>
</dbReference>
<dbReference type="Proteomes" id="UP000182894">
    <property type="component" value="Unassembled WGS sequence"/>
</dbReference>
<feature type="compositionally biased region" description="Basic and acidic residues" evidence="1">
    <location>
        <begin position="36"/>
        <end position="52"/>
    </location>
</feature>
<evidence type="ECO:0000256" key="1">
    <source>
        <dbReference type="SAM" id="MobiDB-lite"/>
    </source>
</evidence>
<organism evidence="2 3">
    <name type="scientific">Pseudomonas abietaniphila</name>
    <dbReference type="NCBI Taxonomy" id="89065"/>
    <lineage>
        <taxon>Bacteria</taxon>
        <taxon>Pseudomonadati</taxon>
        <taxon>Pseudomonadota</taxon>
        <taxon>Gammaproteobacteria</taxon>
        <taxon>Pseudomonadales</taxon>
        <taxon>Pseudomonadaceae</taxon>
        <taxon>Pseudomonas</taxon>
    </lineage>
</organism>
<dbReference type="InterPro" id="IPR019626">
    <property type="entry name" value="Stress-induced_KGG_rpt"/>
</dbReference>
<evidence type="ECO:0000313" key="2">
    <source>
        <dbReference type="EMBL" id="SDI60818.1"/>
    </source>
</evidence>
<reference evidence="3" key="1">
    <citation type="submission" date="2016-10" db="EMBL/GenBank/DDBJ databases">
        <authorList>
            <person name="Varghese N."/>
            <person name="Submissions S."/>
        </authorList>
    </citation>
    <scope>NUCLEOTIDE SEQUENCE [LARGE SCALE GENOMIC DNA]</scope>
    <source>
        <strain evidence="3">ATCC 700689</strain>
    </source>
</reference>
<accession>A0A1G8LYT0</accession>